<name>A0A2A9FFR2_9PSEU</name>
<dbReference type="CDD" id="cd04301">
    <property type="entry name" value="NAT_SF"/>
    <property type="match status" value="1"/>
</dbReference>
<keyword evidence="2 4" id="KW-0012">Acyltransferase</keyword>
<dbReference type="NCBIfam" id="NF008212">
    <property type="entry name" value="PRK10975.1"/>
    <property type="match status" value="1"/>
</dbReference>
<dbReference type="RefSeq" id="WP_098513186.1">
    <property type="nucleotide sequence ID" value="NZ_JBIAKZ010000049.1"/>
</dbReference>
<dbReference type="PANTHER" id="PTHR43877">
    <property type="entry name" value="AMINOALKYLPHOSPHONATE N-ACETYLTRANSFERASE-RELATED-RELATED"/>
    <property type="match status" value="1"/>
</dbReference>
<dbReference type="Gene3D" id="3.40.630.30">
    <property type="match status" value="1"/>
</dbReference>
<dbReference type="InterPro" id="IPR000182">
    <property type="entry name" value="GNAT_dom"/>
</dbReference>
<protein>
    <submittedName>
        <fullName evidence="4">dTDP-4-amino-4,6-dideoxy-D-galactose acyltransferase</fullName>
    </submittedName>
</protein>
<dbReference type="Pfam" id="PF00583">
    <property type="entry name" value="Acetyltransf_1"/>
    <property type="match status" value="1"/>
</dbReference>
<evidence type="ECO:0000313" key="4">
    <source>
        <dbReference type="EMBL" id="PFG49249.1"/>
    </source>
</evidence>
<dbReference type="InterPro" id="IPR050832">
    <property type="entry name" value="Bact_Acetyltransf"/>
</dbReference>
<dbReference type="PANTHER" id="PTHR43877:SF2">
    <property type="entry name" value="AMINOALKYLPHOSPHONATE N-ACETYLTRANSFERASE-RELATED"/>
    <property type="match status" value="1"/>
</dbReference>
<evidence type="ECO:0000259" key="3">
    <source>
        <dbReference type="PROSITE" id="PS51186"/>
    </source>
</evidence>
<dbReference type="SUPFAM" id="SSF55729">
    <property type="entry name" value="Acyl-CoA N-acyltransferases (Nat)"/>
    <property type="match status" value="1"/>
</dbReference>
<evidence type="ECO:0000256" key="1">
    <source>
        <dbReference type="ARBA" id="ARBA00022679"/>
    </source>
</evidence>
<sequence length="229" mass="24824">MGVHAEVVRLDWASEFFAMRCARLVFSVGAGPLALPAVRRFDVVEAKIGADRPGTAAALKALGFRDVEGAVDFVLPVPGKTGSAHVPAGEADIPRLREIVPGVFRTSRFRPPWYTEAQRDDFYRQWLENAVHGSYDDECLLVREGGDIAGYVTVRRTGEDSARVGLLAAAPGWTGRGIGGRLVAAAQHWCAARGVRRLTIVTQPGNLAAIRSYQAHGGVVSAKARWMYR</sequence>
<dbReference type="AlphaFoldDB" id="A0A2A9FFR2"/>
<proteinExistence type="predicted"/>
<evidence type="ECO:0000256" key="2">
    <source>
        <dbReference type="ARBA" id="ARBA00023315"/>
    </source>
</evidence>
<dbReference type="InterPro" id="IPR016181">
    <property type="entry name" value="Acyl_CoA_acyltransferase"/>
</dbReference>
<accession>A0A2A9FFR2</accession>
<gene>
    <name evidence="4" type="ORF">ATK36_4390</name>
</gene>
<dbReference type="PROSITE" id="PS51186">
    <property type="entry name" value="GNAT"/>
    <property type="match status" value="1"/>
</dbReference>
<organism evidence="4 5">
    <name type="scientific">Amycolatopsis sulphurea</name>
    <dbReference type="NCBI Taxonomy" id="76022"/>
    <lineage>
        <taxon>Bacteria</taxon>
        <taxon>Bacillati</taxon>
        <taxon>Actinomycetota</taxon>
        <taxon>Actinomycetes</taxon>
        <taxon>Pseudonocardiales</taxon>
        <taxon>Pseudonocardiaceae</taxon>
        <taxon>Amycolatopsis</taxon>
    </lineage>
</organism>
<keyword evidence="1 4" id="KW-0808">Transferase</keyword>
<dbReference type="Proteomes" id="UP000243542">
    <property type="component" value="Unassembled WGS sequence"/>
</dbReference>
<comment type="caution">
    <text evidence="4">The sequence shown here is derived from an EMBL/GenBank/DDBJ whole genome shotgun (WGS) entry which is preliminary data.</text>
</comment>
<feature type="domain" description="N-acetyltransferase" evidence="3">
    <location>
        <begin position="83"/>
        <end position="229"/>
    </location>
</feature>
<dbReference type="EMBL" id="PDJK01000002">
    <property type="protein sequence ID" value="PFG49249.1"/>
    <property type="molecule type" value="Genomic_DNA"/>
</dbReference>
<dbReference type="GO" id="GO:0016747">
    <property type="term" value="F:acyltransferase activity, transferring groups other than amino-acyl groups"/>
    <property type="evidence" value="ECO:0007669"/>
    <property type="project" value="InterPro"/>
</dbReference>
<evidence type="ECO:0000313" key="5">
    <source>
        <dbReference type="Proteomes" id="UP000243542"/>
    </source>
</evidence>
<reference evidence="4 5" key="1">
    <citation type="submission" date="2017-10" db="EMBL/GenBank/DDBJ databases">
        <title>Sequencing the genomes of 1000 actinobacteria strains.</title>
        <authorList>
            <person name="Klenk H.-P."/>
        </authorList>
    </citation>
    <scope>NUCLEOTIDE SEQUENCE [LARGE SCALE GENOMIC DNA]</scope>
    <source>
        <strain evidence="4 5">DSM 46092</strain>
    </source>
</reference>
<keyword evidence="5" id="KW-1185">Reference proteome</keyword>